<evidence type="ECO:0000313" key="2">
    <source>
        <dbReference type="Proteomes" id="UP000789405"/>
    </source>
</evidence>
<sequence length="39" mass="4312">VQQSKAQQLMTLQTGINPGCEQRLVDDNSVLILLVEIES</sequence>
<comment type="caution">
    <text evidence="1">The sequence shown here is derived from an EMBL/GenBank/DDBJ whole genome shotgun (WGS) entry which is preliminary data.</text>
</comment>
<proteinExistence type="predicted"/>
<evidence type="ECO:0000313" key="1">
    <source>
        <dbReference type="EMBL" id="CAG8798055.1"/>
    </source>
</evidence>
<protein>
    <submittedName>
        <fullName evidence="1">22112_t:CDS:1</fullName>
    </submittedName>
</protein>
<dbReference type="Proteomes" id="UP000789405">
    <property type="component" value="Unassembled WGS sequence"/>
</dbReference>
<dbReference type="EMBL" id="CAJVPY010032685">
    <property type="protein sequence ID" value="CAG8798055.1"/>
    <property type="molecule type" value="Genomic_DNA"/>
</dbReference>
<name>A0A9N9JVF7_9GLOM</name>
<gene>
    <name evidence="1" type="ORF">DERYTH_LOCUS22802</name>
</gene>
<dbReference type="AlphaFoldDB" id="A0A9N9JVF7"/>
<reference evidence="1" key="1">
    <citation type="submission" date="2021-06" db="EMBL/GenBank/DDBJ databases">
        <authorList>
            <person name="Kallberg Y."/>
            <person name="Tangrot J."/>
            <person name="Rosling A."/>
        </authorList>
    </citation>
    <scope>NUCLEOTIDE SEQUENCE</scope>
    <source>
        <strain evidence="1">MA453B</strain>
    </source>
</reference>
<feature type="non-terminal residue" evidence="1">
    <location>
        <position position="39"/>
    </location>
</feature>
<accession>A0A9N9JVF7</accession>
<keyword evidence="2" id="KW-1185">Reference proteome</keyword>
<organism evidence="1 2">
    <name type="scientific">Dentiscutata erythropus</name>
    <dbReference type="NCBI Taxonomy" id="1348616"/>
    <lineage>
        <taxon>Eukaryota</taxon>
        <taxon>Fungi</taxon>
        <taxon>Fungi incertae sedis</taxon>
        <taxon>Mucoromycota</taxon>
        <taxon>Glomeromycotina</taxon>
        <taxon>Glomeromycetes</taxon>
        <taxon>Diversisporales</taxon>
        <taxon>Gigasporaceae</taxon>
        <taxon>Dentiscutata</taxon>
    </lineage>
</organism>